<evidence type="ECO:0000256" key="13">
    <source>
        <dbReference type="ARBA" id="ARBA00022777"/>
    </source>
</evidence>
<comment type="similarity">
    <text evidence="3">Belongs to the RLP family.</text>
</comment>
<keyword evidence="10 23" id="KW-0732">Signal</keyword>
<evidence type="ECO:0000313" key="25">
    <source>
        <dbReference type="EMBL" id="KAK4746976.1"/>
    </source>
</evidence>
<dbReference type="PANTHER" id="PTHR48056:SF18">
    <property type="entry name" value="NON-SPECIFIC SERINE_THREONINE PROTEIN KINASE"/>
    <property type="match status" value="1"/>
</dbReference>
<dbReference type="GO" id="GO:0005524">
    <property type="term" value="F:ATP binding"/>
    <property type="evidence" value="ECO:0007669"/>
    <property type="project" value="UniProtKB-UniRule"/>
</dbReference>
<comment type="catalytic activity">
    <reaction evidence="20">
        <text>L-seryl-[protein] + ATP = O-phospho-L-seryl-[protein] + ADP + H(+)</text>
        <dbReference type="Rhea" id="RHEA:17989"/>
        <dbReference type="Rhea" id="RHEA-COMP:9863"/>
        <dbReference type="Rhea" id="RHEA-COMP:11604"/>
        <dbReference type="ChEBI" id="CHEBI:15378"/>
        <dbReference type="ChEBI" id="CHEBI:29999"/>
        <dbReference type="ChEBI" id="CHEBI:30616"/>
        <dbReference type="ChEBI" id="CHEBI:83421"/>
        <dbReference type="ChEBI" id="CHEBI:456216"/>
        <dbReference type="EC" id="2.7.11.1"/>
    </reaction>
</comment>
<evidence type="ECO:0000256" key="15">
    <source>
        <dbReference type="ARBA" id="ARBA00022989"/>
    </source>
</evidence>
<evidence type="ECO:0000256" key="10">
    <source>
        <dbReference type="ARBA" id="ARBA00022729"/>
    </source>
</evidence>
<evidence type="ECO:0000256" key="16">
    <source>
        <dbReference type="ARBA" id="ARBA00023136"/>
    </source>
</evidence>
<evidence type="ECO:0000256" key="18">
    <source>
        <dbReference type="ARBA" id="ARBA00023180"/>
    </source>
</evidence>
<evidence type="ECO:0000256" key="23">
    <source>
        <dbReference type="SAM" id="SignalP"/>
    </source>
</evidence>
<keyword evidence="15 22" id="KW-1133">Transmembrane helix</keyword>
<evidence type="ECO:0000256" key="5">
    <source>
        <dbReference type="ARBA" id="ARBA00022475"/>
    </source>
</evidence>
<feature type="domain" description="Protein kinase" evidence="24">
    <location>
        <begin position="739"/>
        <end position="1010"/>
    </location>
</feature>
<dbReference type="AlphaFoldDB" id="A0AAN7JCQ9"/>
<keyword evidence="9 22" id="KW-0812">Transmembrane</keyword>
<evidence type="ECO:0000256" key="20">
    <source>
        <dbReference type="ARBA" id="ARBA00048679"/>
    </source>
</evidence>
<dbReference type="InterPro" id="IPR050647">
    <property type="entry name" value="Plant_LRR-RLKs"/>
</dbReference>
<comment type="caution">
    <text evidence="25">The sequence shown here is derived from an EMBL/GenBank/DDBJ whole genome shotgun (WGS) entry which is preliminary data.</text>
</comment>
<keyword evidence="16 22" id="KW-0472">Membrane</keyword>
<keyword evidence="18" id="KW-0325">Glycoprotein</keyword>
<evidence type="ECO:0000256" key="6">
    <source>
        <dbReference type="ARBA" id="ARBA00022527"/>
    </source>
</evidence>
<evidence type="ECO:0000256" key="9">
    <source>
        <dbReference type="ARBA" id="ARBA00022692"/>
    </source>
</evidence>
<feature type="signal peptide" evidence="23">
    <location>
        <begin position="1"/>
        <end position="24"/>
    </location>
</feature>
<name>A0AAN7JCQ9_9MYRT</name>
<evidence type="ECO:0000256" key="8">
    <source>
        <dbReference type="ARBA" id="ARBA00022679"/>
    </source>
</evidence>
<dbReference type="InterPro" id="IPR001611">
    <property type="entry name" value="Leu-rich_rpt"/>
</dbReference>
<dbReference type="FunFam" id="1.10.510.10:FF:000309">
    <property type="entry name" value="Leucine-rich repeat receptor-like protein kinase"/>
    <property type="match status" value="1"/>
</dbReference>
<dbReference type="SUPFAM" id="SSF56112">
    <property type="entry name" value="Protein kinase-like (PK-like)"/>
    <property type="match status" value="1"/>
</dbReference>
<dbReference type="InterPro" id="IPR032675">
    <property type="entry name" value="LRR_dom_sf"/>
</dbReference>
<keyword evidence="6" id="KW-0723">Serine/threonine-protein kinase</keyword>
<evidence type="ECO:0000259" key="24">
    <source>
        <dbReference type="PROSITE" id="PS50011"/>
    </source>
</evidence>
<dbReference type="FunFam" id="3.80.10.10:FF:000213">
    <property type="entry name" value="Tyrosine-sulfated glycopeptide receptor 1"/>
    <property type="match status" value="1"/>
</dbReference>
<dbReference type="PROSITE" id="PS50011">
    <property type="entry name" value="PROTEIN_KINASE_DOM"/>
    <property type="match status" value="1"/>
</dbReference>
<dbReference type="GO" id="GO:0006950">
    <property type="term" value="P:response to stress"/>
    <property type="evidence" value="ECO:0007669"/>
    <property type="project" value="UniProtKB-ARBA"/>
</dbReference>
<evidence type="ECO:0000256" key="1">
    <source>
        <dbReference type="ARBA" id="ARBA00004251"/>
    </source>
</evidence>
<evidence type="ECO:0000256" key="7">
    <source>
        <dbReference type="ARBA" id="ARBA00022614"/>
    </source>
</evidence>
<keyword evidence="14 21" id="KW-0067">ATP-binding</keyword>
<evidence type="ECO:0000256" key="11">
    <source>
        <dbReference type="ARBA" id="ARBA00022737"/>
    </source>
</evidence>
<evidence type="ECO:0000313" key="26">
    <source>
        <dbReference type="Proteomes" id="UP001345219"/>
    </source>
</evidence>
<proteinExistence type="inferred from homology"/>
<keyword evidence="7" id="KW-0433">Leucine-rich repeat</keyword>
<keyword evidence="12 21" id="KW-0547">Nucleotide-binding</keyword>
<dbReference type="Gene3D" id="3.80.10.10">
    <property type="entry name" value="Ribonuclease Inhibitor"/>
    <property type="match status" value="2"/>
</dbReference>
<evidence type="ECO:0000256" key="12">
    <source>
        <dbReference type="ARBA" id="ARBA00022741"/>
    </source>
</evidence>
<dbReference type="PROSITE" id="PS51450">
    <property type="entry name" value="LRR"/>
    <property type="match status" value="1"/>
</dbReference>
<dbReference type="Gene3D" id="1.10.510.10">
    <property type="entry name" value="Transferase(Phosphotransferase) domain 1"/>
    <property type="match status" value="1"/>
</dbReference>
<evidence type="ECO:0000256" key="21">
    <source>
        <dbReference type="PROSITE-ProRule" id="PRU10141"/>
    </source>
</evidence>
<dbReference type="PANTHER" id="PTHR48056">
    <property type="entry name" value="LRR RECEPTOR-LIKE SERINE/THREONINE-PROTEIN KINASE-RELATED"/>
    <property type="match status" value="1"/>
</dbReference>
<dbReference type="PROSITE" id="PS00107">
    <property type="entry name" value="PROTEIN_KINASE_ATP"/>
    <property type="match status" value="1"/>
</dbReference>
<keyword evidence="13" id="KW-0418">Kinase</keyword>
<evidence type="ECO:0000256" key="19">
    <source>
        <dbReference type="ARBA" id="ARBA00047899"/>
    </source>
</evidence>
<dbReference type="SMART" id="SM00369">
    <property type="entry name" value="LRR_TYP"/>
    <property type="match status" value="6"/>
</dbReference>
<sequence>MGAQDLCPIIIFSVLFILFRVLNSQNPTCHPGDFRALQDIAAALDPGIHGWGKEAGSSNCCDWPGVLCNSGTGRVVQLALGSRRLKGNLSSAEPSFRRLDQLRLFNVSRNFLKGSIPDSILRLPKLEVIDLSYNEFSGPVPATFDLPSVWFFDVSQNSLSGTLPVGICVNSTRLLFLNLSVNYFSGSIPSGFGNCGLLEDLVLGTNNLDGGLPEDLFRLGRLSRLVVQDNHLSGRLSGGIGNLSGLIQLDLSLNGFSGDLPDVFSNMKRLRYFIGHSNRFNGSVPTSLSSSGSLVFLNLRNNSLGGGLSLNCTAMQSLVSLDLGSNAFVGGLPENLPDCRSLTNVNLAKNDFSGEVPGTFKSFQSLAYLSLSNSSLTNMASAMEILQQCRNLTYLVLTLNFFDEPLPSDPSLSFPKLRVLIAANGRLRGSVPQWLSKSTNLQLLDLSWNRLDGSVPPWLGDLKSLFYLDLSNNSLTGEIPKEITLLRGLIDRNISLEEPSPDFPLFMKRNVSARGLQYNQVLSLPPTLDLGHNSLNGSIWPDFGGLKNLHILDLRNNFLSGPVPGSLSGMASLETLDLSYNNLSGTLPSSLAGLSFLSKFSVAYNNLWGPIPTGTQFATFPNSSFEGTRLCGDHAPPCSSPDISTTSESGQSGRSGKIIGMTFGVVVGVAFILGLMILIVWRTRTPGEVDPEKEYDGSDHCSNRDMEAQVSRLLVMFQSMERSYEKLMYEDVCKATNNFEQGNIIGCGGFGMVYKATLPDERRLAIKKLSGDCGQMEREFRAEVETLSRAQHPNLVHLQGYCIDRDVRILIYSYMENGSLDYWLHEKPVGPSTLCWSTRLNIARGAAGGLAYLHQSCEPHILHRDVKSSNILLDKDFKAYLADFGLARLICAHDTHVSTDLVGTLGYIPPEYGQASVATYKGDVYSFGVVLLELLTGKRPMDICKPRGSRNLIPWVIQMKRDGREGEVFDRNIFGKQHDKEILRVLEIACCCLKDSPQERPSTKVLVSWLEKVDTDS</sequence>
<dbReference type="EC" id="2.7.11.1" evidence="4"/>
<keyword evidence="11" id="KW-0677">Repeat</keyword>
<feature type="transmembrane region" description="Helical" evidence="22">
    <location>
        <begin position="658"/>
        <end position="681"/>
    </location>
</feature>
<dbReference type="EMBL" id="JAXIOK010000020">
    <property type="protein sequence ID" value="KAK4746976.1"/>
    <property type="molecule type" value="Genomic_DNA"/>
</dbReference>
<accession>A0AAN7JCQ9</accession>
<dbReference type="GO" id="GO:0033612">
    <property type="term" value="F:receptor serine/threonine kinase binding"/>
    <property type="evidence" value="ECO:0007669"/>
    <property type="project" value="TreeGrafter"/>
</dbReference>
<evidence type="ECO:0000256" key="3">
    <source>
        <dbReference type="ARBA" id="ARBA00009592"/>
    </source>
</evidence>
<dbReference type="PROSITE" id="PS00108">
    <property type="entry name" value="PROTEIN_KINASE_ST"/>
    <property type="match status" value="1"/>
</dbReference>
<dbReference type="InterPro" id="IPR008271">
    <property type="entry name" value="Ser/Thr_kinase_AS"/>
</dbReference>
<dbReference type="InterPro" id="IPR017441">
    <property type="entry name" value="Protein_kinase_ATP_BS"/>
</dbReference>
<comment type="catalytic activity">
    <reaction evidence="19">
        <text>L-threonyl-[protein] + ATP = O-phospho-L-threonyl-[protein] + ADP + H(+)</text>
        <dbReference type="Rhea" id="RHEA:46608"/>
        <dbReference type="Rhea" id="RHEA-COMP:11060"/>
        <dbReference type="Rhea" id="RHEA-COMP:11605"/>
        <dbReference type="ChEBI" id="CHEBI:15378"/>
        <dbReference type="ChEBI" id="CHEBI:30013"/>
        <dbReference type="ChEBI" id="CHEBI:30616"/>
        <dbReference type="ChEBI" id="CHEBI:61977"/>
        <dbReference type="ChEBI" id="CHEBI:456216"/>
        <dbReference type="EC" id="2.7.11.1"/>
    </reaction>
</comment>
<dbReference type="GO" id="GO:0004674">
    <property type="term" value="F:protein serine/threonine kinase activity"/>
    <property type="evidence" value="ECO:0007669"/>
    <property type="project" value="UniProtKB-KW"/>
</dbReference>
<dbReference type="Pfam" id="PF00560">
    <property type="entry name" value="LRR_1"/>
    <property type="match status" value="3"/>
</dbReference>
<evidence type="ECO:0000256" key="14">
    <source>
        <dbReference type="ARBA" id="ARBA00022840"/>
    </source>
</evidence>
<keyword evidence="26" id="KW-1185">Reference proteome</keyword>
<evidence type="ECO:0000256" key="4">
    <source>
        <dbReference type="ARBA" id="ARBA00012513"/>
    </source>
</evidence>
<feature type="binding site" evidence="21">
    <location>
        <position position="768"/>
    </location>
    <ligand>
        <name>ATP</name>
        <dbReference type="ChEBI" id="CHEBI:30616"/>
    </ligand>
</feature>
<dbReference type="InterPro" id="IPR000719">
    <property type="entry name" value="Prot_kinase_dom"/>
</dbReference>
<keyword evidence="8" id="KW-0808">Transferase</keyword>
<protein>
    <recommendedName>
        <fullName evidence="4">non-specific serine/threonine protein kinase</fullName>
        <ecNumber evidence="4">2.7.11.1</ecNumber>
    </recommendedName>
</protein>
<keyword evidence="17" id="KW-0675">Receptor</keyword>
<dbReference type="SUPFAM" id="SSF52047">
    <property type="entry name" value="RNI-like"/>
    <property type="match status" value="2"/>
</dbReference>
<comment type="subcellular location">
    <subcellularLocation>
        <location evidence="1">Cell membrane</location>
        <topology evidence="1">Single-pass type I membrane protein</topology>
    </subcellularLocation>
</comment>
<dbReference type="InterPro" id="IPR013210">
    <property type="entry name" value="LRR_N_plant-typ"/>
</dbReference>
<dbReference type="Proteomes" id="UP001345219">
    <property type="component" value="Chromosome 20"/>
</dbReference>
<evidence type="ECO:0000256" key="17">
    <source>
        <dbReference type="ARBA" id="ARBA00023170"/>
    </source>
</evidence>
<reference evidence="25 26" key="1">
    <citation type="journal article" date="2023" name="Hortic Res">
        <title>Pangenome of water caltrop reveals structural variations and asymmetric subgenome divergence after allopolyploidization.</title>
        <authorList>
            <person name="Zhang X."/>
            <person name="Chen Y."/>
            <person name="Wang L."/>
            <person name="Yuan Y."/>
            <person name="Fang M."/>
            <person name="Shi L."/>
            <person name="Lu R."/>
            <person name="Comes H.P."/>
            <person name="Ma Y."/>
            <person name="Chen Y."/>
            <person name="Huang G."/>
            <person name="Zhou Y."/>
            <person name="Zheng Z."/>
            <person name="Qiu Y."/>
        </authorList>
    </citation>
    <scope>NUCLEOTIDE SEQUENCE [LARGE SCALE GENOMIC DNA]</scope>
    <source>
        <tissue evidence="25">Roots</tissue>
    </source>
</reference>
<organism evidence="25 26">
    <name type="scientific">Trapa incisa</name>
    <dbReference type="NCBI Taxonomy" id="236973"/>
    <lineage>
        <taxon>Eukaryota</taxon>
        <taxon>Viridiplantae</taxon>
        <taxon>Streptophyta</taxon>
        <taxon>Embryophyta</taxon>
        <taxon>Tracheophyta</taxon>
        <taxon>Spermatophyta</taxon>
        <taxon>Magnoliopsida</taxon>
        <taxon>eudicotyledons</taxon>
        <taxon>Gunneridae</taxon>
        <taxon>Pentapetalae</taxon>
        <taxon>rosids</taxon>
        <taxon>malvids</taxon>
        <taxon>Myrtales</taxon>
        <taxon>Lythraceae</taxon>
        <taxon>Trapa</taxon>
    </lineage>
</organism>
<dbReference type="SMART" id="SM00220">
    <property type="entry name" value="S_TKc"/>
    <property type="match status" value="1"/>
</dbReference>
<evidence type="ECO:0000256" key="2">
    <source>
        <dbReference type="ARBA" id="ARBA00008684"/>
    </source>
</evidence>
<dbReference type="Pfam" id="PF13855">
    <property type="entry name" value="LRR_8"/>
    <property type="match status" value="2"/>
</dbReference>
<dbReference type="InterPro" id="IPR003591">
    <property type="entry name" value="Leu-rich_rpt_typical-subtyp"/>
</dbReference>
<feature type="chain" id="PRO_5042916751" description="non-specific serine/threonine protein kinase" evidence="23">
    <location>
        <begin position="25"/>
        <end position="1017"/>
    </location>
</feature>
<dbReference type="FunFam" id="3.30.200.20:FF:000260">
    <property type="entry name" value="LRR receptor-like serine/threonine-protein kinase RPK2"/>
    <property type="match status" value="1"/>
</dbReference>
<keyword evidence="5" id="KW-1003">Cell membrane</keyword>
<dbReference type="Gene3D" id="3.30.200.20">
    <property type="entry name" value="Phosphorylase Kinase, domain 1"/>
    <property type="match status" value="1"/>
</dbReference>
<gene>
    <name evidence="25" type="ORF">SAY87_026013</name>
</gene>
<dbReference type="GO" id="GO:0005886">
    <property type="term" value="C:plasma membrane"/>
    <property type="evidence" value="ECO:0007669"/>
    <property type="project" value="UniProtKB-SubCell"/>
</dbReference>
<comment type="similarity">
    <text evidence="2">Belongs to the protein kinase superfamily. Ser/Thr protein kinase family.</text>
</comment>
<dbReference type="InterPro" id="IPR011009">
    <property type="entry name" value="Kinase-like_dom_sf"/>
</dbReference>
<dbReference type="Pfam" id="PF08263">
    <property type="entry name" value="LRRNT_2"/>
    <property type="match status" value="1"/>
</dbReference>
<dbReference type="FunFam" id="3.80.10.10:FF:000095">
    <property type="entry name" value="LRR receptor-like serine/threonine-protein kinase GSO1"/>
    <property type="match status" value="1"/>
</dbReference>
<dbReference type="Pfam" id="PF00069">
    <property type="entry name" value="Pkinase"/>
    <property type="match status" value="1"/>
</dbReference>
<evidence type="ECO:0000256" key="22">
    <source>
        <dbReference type="SAM" id="Phobius"/>
    </source>
</evidence>
<dbReference type="PRINTS" id="PR00019">
    <property type="entry name" value="LEURICHRPT"/>
</dbReference>